<evidence type="ECO:0000313" key="5">
    <source>
        <dbReference type="Proteomes" id="UP000569914"/>
    </source>
</evidence>
<feature type="transmembrane region" description="Helical" evidence="2">
    <location>
        <begin position="25"/>
        <end position="48"/>
    </location>
</feature>
<accession>A0A7Y9LBH6</accession>
<feature type="region of interest" description="Disordered" evidence="1">
    <location>
        <begin position="160"/>
        <end position="179"/>
    </location>
</feature>
<keyword evidence="2" id="KW-0472">Membrane</keyword>
<dbReference type="EMBL" id="JACCBU010000001">
    <property type="protein sequence ID" value="NYE73829.1"/>
    <property type="molecule type" value="Genomic_DNA"/>
</dbReference>
<organism evidence="4 5">
    <name type="scientific">Microlunatus parietis</name>
    <dbReference type="NCBI Taxonomy" id="682979"/>
    <lineage>
        <taxon>Bacteria</taxon>
        <taxon>Bacillati</taxon>
        <taxon>Actinomycetota</taxon>
        <taxon>Actinomycetes</taxon>
        <taxon>Propionibacteriales</taxon>
        <taxon>Propionibacteriaceae</taxon>
        <taxon>Microlunatus</taxon>
    </lineage>
</organism>
<dbReference type="AlphaFoldDB" id="A0A7Y9LBH6"/>
<comment type="caution">
    <text evidence="4">The sequence shown here is derived from an EMBL/GenBank/DDBJ whole genome shotgun (WGS) entry which is preliminary data.</text>
</comment>
<dbReference type="RefSeq" id="WP_179755624.1">
    <property type="nucleotide sequence ID" value="NZ_JACCBU010000001.1"/>
</dbReference>
<evidence type="ECO:0000313" key="4">
    <source>
        <dbReference type="EMBL" id="NYE73829.1"/>
    </source>
</evidence>
<dbReference type="InterPro" id="IPR005182">
    <property type="entry name" value="YdbS-like_PH"/>
</dbReference>
<evidence type="ECO:0000256" key="1">
    <source>
        <dbReference type="SAM" id="MobiDB-lite"/>
    </source>
</evidence>
<evidence type="ECO:0000259" key="3">
    <source>
        <dbReference type="Pfam" id="PF03703"/>
    </source>
</evidence>
<keyword evidence="5" id="KW-1185">Reference proteome</keyword>
<gene>
    <name evidence="4" type="ORF">BKA15_005158</name>
</gene>
<protein>
    <submittedName>
        <fullName evidence="4">Putative membrane protein YdbT with pleckstrin-like domain</fullName>
    </submittedName>
</protein>
<dbReference type="Pfam" id="PF03703">
    <property type="entry name" value="bPH_2"/>
    <property type="match status" value="1"/>
</dbReference>
<name>A0A7Y9LBH6_9ACTN</name>
<proteinExistence type="predicted"/>
<feature type="domain" description="YdbS-like PH" evidence="3">
    <location>
        <begin position="77"/>
        <end position="149"/>
    </location>
</feature>
<keyword evidence="2" id="KW-1133">Transmembrane helix</keyword>
<reference evidence="4 5" key="1">
    <citation type="submission" date="2020-07" db="EMBL/GenBank/DDBJ databases">
        <title>Sequencing the genomes of 1000 actinobacteria strains.</title>
        <authorList>
            <person name="Klenk H.-P."/>
        </authorList>
    </citation>
    <scope>NUCLEOTIDE SEQUENCE [LARGE SCALE GENOMIC DNA]</scope>
    <source>
        <strain evidence="4 5">DSM 22083</strain>
    </source>
</reference>
<feature type="transmembrane region" description="Helical" evidence="2">
    <location>
        <begin position="54"/>
        <end position="78"/>
    </location>
</feature>
<evidence type="ECO:0000256" key="2">
    <source>
        <dbReference type="SAM" id="Phobius"/>
    </source>
</evidence>
<keyword evidence="2" id="KW-0812">Transmembrane</keyword>
<sequence length="179" mass="19621">MGLPAKLLGADEHVVLHMRTHGKALILPALALVLCGALIGVGLALIPVDYRPVGQYFIVGIGLVLIFWWSLIPFLNWLTRTYTVTNRRLITRWGILNKIGKDLPLIRINDVSYERSLLDRILGCGTLNIQTAADAGPIVLDDVPDVERVHVVMTELLFGTGGHEQGSLPAEPPDRDSDT</sequence>
<dbReference type="Proteomes" id="UP000569914">
    <property type="component" value="Unassembled WGS sequence"/>
</dbReference>
<dbReference type="PANTHER" id="PTHR37938">
    <property type="entry name" value="BLL0215 PROTEIN"/>
    <property type="match status" value="1"/>
</dbReference>
<dbReference type="PANTHER" id="PTHR37938:SF1">
    <property type="entry name" value="BLL0215 PROTEIN"/>
    <property type="match status" value="1"/>
</dbReference>